<gene>
    <name evidence="2" type="ORF">AAND1436_LOCUS33601</name>
</gene>
<feature type="compositionally biased region" description="Gly residues" evidence="1">
    <location>
        <begin position="44"/>
        <end position="55"/>
    </location>
</feature>
<feature type="region of interest" description="Disordered" evidence="1">
    <location>
        <begin position="1"/>
        <end position="55"/>
    </location>
</feature>
<organism evidence="2">
    <name type="scientific">Alexandrium andersonii</name>
    <dbReference type="NCBI Taxonomy" id="327968"/>
    <lineage>
        <taxon>Eukaryota</taxon>
        <taxon>Sar</taxon>
        <taxon>Alveolata</taxon>
        <taxon>Dinophyceae</taxon>
        <taxon>Gonyaulacales</taxon>
        <taxon>Pyrocystaceae</taxon>
        <taxon>Alexandrium</taxon>
    </lineage>
</organism>
<name>A0A7S2MH95_9DINO</name>
<dbReference type="EMBL" id="HBGQ01069920">
    <property type="protein sequence ID" value="CAD9483255.1"/>
    <property type="molecule type" value="Transcribed_RNA"/>
</dbReference>
<reference evidence="2" key="1">
    <citation type="submission" date="2021-01" db="EMBL/GenBank/DDBJ databases">
        <authorList>
            <person name="Corre E."/>
            <person name="Pelletier E."/>
            <person name="Niang G."/>
            <person name="Scheremetjew M."/>
            <person name="Finn R."/>
            <person name="Kale V."/>
            <person name="Holt S."/>
            <person name="Cochrane G."/>
            <person name="Meng A."/>
            <person name="Brown T."/>
            <person name="Cohen L."/>
        </authorList>
    </citation>
    <scope>NUCLEOTIDE SEQUENCE</scope>
    <source>
        <strain evidence="2">CCMP2222</strain>
    </source>
</reference>
<accession>A0A7S2MH95</accession>
<sequence length="114" mass="11502">MGGAGMQGNPMPAEFGTPAPEGSLGPTGEPGVPMSPLDESGMPVGKGGGKGVGALPGGSVNRVLEPDCEEFKIPPSLAASRRAASEAYWAFEKALGDAEMKVEKAMNELVMKGA</sequence>
<protein>
    <submittedName>
        <fullName evidence="2">Uncharacterized protein</fullName>
    </submittedName>
</protein>
<proteinExistence type="predicted"/>
<evidence type="ECO:0000313" key="2">
    <source>
        <dbReference type="EMBL" id="CAD9483255.1"/>
    </source>
</evidence>
<evidence type="ECO:0000256" key="1">
    <source>
        <dbReference type="SAM" id="MobiDB-lite"/>
    </source>
</evidence>
<dbReference type="AlphaFoldDB" id="A0A7S2MH95"/>